<dbReference type="GO" id="GO:0042450">
    <property type="term" value="P:L-arginine biosynthetic process via ornithine"/>
    <property type="evidence" value="ECO:0007669"/>
    <property type="project" value="UniProtKB-UniRule"/>
</dbReference>
<evidence type="ECO:0000256" key="7">
    <source>
        <dbReference type="ARBA" id="ARBA00048772"/>
    </source>
</evidence>
<evidence type="ECO:0000256" key="2">
    <source>
        <dbReference type="ARBA" id="ARBA00004941"/>
    </source>
</evidence>
<proteinExistence type="inferred from homology"/>
<dbReference type="PRINTS" id="PR00145">
    <property type="entry name" value="ARGSUCLYASE"/>
</dbReference>
<dbReference type="Pfam" id="PF14698">
    <property type="entry name" value="ASL_C2"/>
    <property type="match status" value="1"/>
</dbReference>
<dbReference type="Pfam" id="PF00185">
    <property type="entry name" value="OTCace"/>
    <property type="match status" value="1"/>
</dbReference>
<dbReference type="AlphaFoldDB" id="A0A098FZH7"/>
<dbReference type="GO" id="GO:0005829">
    <property type="term" value="C:cytosol"/>
    <property type="evidence" value="ECO:0007669"/>
    <property type="project" value="TreeGrafter"/>
</dbReference>
<dbReference type="GO" id="GO:0004056">
    <property type="term" value="F:argininosuccinate lyase activity"/>
    <property type="evidence" value="ECO:0007669"/>
    <property type="project" value="UniProtKB-UniRule"/>
</dbReference>
<dbReference type="STRING" id="1212491.LFA_0146"/>
<comment type="similarity">
    <text evidence="4">Belongs to the aspartate/ornithine carbamoyltransferase superfamily. OTCase family.</text>
</comment>
<feature type="domain" description="Argininosuccinate lyase C-terminal" evidence="12">
    <location>
        <begin position="365"/>
        <end position="410"/>
    </location>
</feature>
<dbReference type="InterPro" id="IPR006132">
    <property type="entry name" value="Asp/Orn_carbamoyltranf_P-bd"/>
</dbReference>
<dbReference type="InterPro" id="IPR022761">
    <property type="entry name" value="Fumarate_lyase_N"/>
</dbReference>
<dbReference type="InterPro" id="IPR002292">
    <property type="entry name" value="Orn/put_carbamltrans"/>
</dbReference>
<dbReference type="NCBIfam" id="TIGR00658">
    <property type="entry name" value="orni_carb_tr"/>
    <property type="match status" value="1"/>
</dbReference>
<keyword evidence="5 8" id="KW-0055">Arginine biosynthesis</keyword>
<evidence type="ECO:0000256" key="4">
    <source>
        <dbReference type="ARBA" id="ARBA00007805"/>
    </source>
</evidence>
<evidence type="ECO:0000256" key="3">
    <source>
        <dbReference type="ARBA" id="ARBA00005552"/>
    </source>
</evidence>
<evidence type="ECO:0000256" key="1">
    <source>
        <dbReference type="ARBA" id="ARBA00000985"/>
    </source>
</evidence>
<evidence type="ECO:0000259" key="9">
    <source>
        <dbReference type="Pfam" id="PF00185"/>
    </source>
</evidence>
<keyword evidence="8" id="KW-0963">Cytoplasm</keyword>
<sequence>MSNKTWGGRFKKPLDPLAVEFNASLAFDHVLYAYDIQGSQTHAAMLAKQGIISSAESQAITEALAEIKMELQEGKHSLKQSYEDVHMFIEQLLIEKIGDTGKKLHTGRSRNDQVALDLRLYARDAASNIMAQLYAVTDVLRQLSQKHAQDKMPGYTHLQQAQPIYLGGYFDAYLAMLHRDISRLQDLKKRMNFSPLGAGALAGSSLPLDREWVAQALAFDGVIENTLDAVSDRDFIMEFCSVNAIVMVHLSRLCEDLILWATQEFGFITLDDAFATGSSLMPNKKNPDILELIRGKSGRVFGHLLGILTVMKGLPLAYNKDMQEDKEGLFDSVKTVTSCLTVLSPFLDSLQFNTELMAEKANSGYLDATAVLESLIITGVPFRDAHHQVGQMVASALEQGCSLTELMKKNNQCTTPSAKEAPKNDIQQCAIPVKKQQIKIKHHPKHLLTGLELDVQDIKRILKIASQVKKNPKQYSQTLTNKNLAMIFEKPSFRTRLSFTLAMENLGGTAIESVSSTRKTEEPRDLIRVLNGYCDYVMVRTHEDSALEEMAQHATVPVINGLSALYHPCQVLADLLSLQECFGELNGLTLTYIGDGNNVLHSLLLMAPLLGIKINYCCPEGHQPNHQIVAQSKQLFPDMIHCYTEPEVAVRDANAVYTDVWTSMGFEAQASEHHFAGYQVNESLMSQAKPGAVFMHCMPMERGKEVSKTLPDTPESIIFTQSENRLHVQKALLIDLAI</sequence>
<comment type="subcellular location">
    <subcellularLocation>
        <location evidence="8">Cytoplasm</location>
    </subcellularLocation>
</comment>
<dbReference type="PANTHER" id="PTHR43814">
    <property type="entry name" value="ARGININOSUCCINATE LYASE"/>
    <property type="match status" value="1"/>
</dbReference>
<dbReference type="FunFam" id="3.40.50.1370:FF:000008">
    <property type="entry name" value="Ornithine carbamoyltransferase"/>
    <property type="match status" value="1"/>
</dbReference>
<dbReference type="PROSITE" id="PS00163">
    <property type="entry name" value="FUMARATE_LYASES"/>
    <property type="match status" value="1"/>
</dbReference>
<dbReference type="NCBIfam" id="TIGR00838">
    <property type="entry name" value="argH"/>
    <property type="match status" value="1"/>
</dbReference>
<dbReference type="Pfam" id="PF02729">
    <property type="entry name" value="OTCace_N"/>
    <property type="match status" value="1"/>
</dbReference>
<evidence type="ECO:0000256" key="5">
    <source>
        <dbReference type="ARBA" id="ARBA00022571"/>
    </source>
</evidence>
<dbReference type="InterPro" id="IPR029419">
    <property type="entry name" value="Arg_succ_lyase_C"/>
</dbReference>
<evidence type="ECO:0000256" key="8">
    <source>
        <dbReference type="HAMAP-Rule" id="MF_00006"/>
    </source>
</evidence>
<dbReference type="SUPFAM" id="SSF48557">
    <property type="entry name" value="L-aspartase-like"/>
    <property type="match status" value="1"/>
</dbReference>
<name>A0A098FZH7_9GAMM</name>
<dbReference type="InterPro" id="IPR020557">
    <property type="entry name" value="Fumarate_lyase_CS"/>
</dbReference>
<dbReference type="UniPathway" id="UPA00068">
    <property type="reaction ID" value="UER00114"/>
</dbReference>
<gene>
    <name evidence="8" type="primary">argH</name>
    <name evidence="13" type="ORF">LFA_0146</name>
</gene>
<comment type="similarity">
    <text evidence="8">Belongs to the lyase 1 family. Argininosuccinate lyase subfamily.</text>
</comment>
<dbReference type="KEGG" id="lfa:LFA_0146"/>
<dbReference type="Gene3D" id="1.10.40.30">
    <property type="entry name" value="Fumarase/aspartase (C-terminal domain)"/>
    <property type="match status" value="1"/>
</dbReference>
<keyword evidence="14" id="KW-1185">Reference proteome</keyword>
<dbReference type="InterPro" id="IPR006131">
    <property type="entry name" value="Asp_carbamoyltransf_Asp/Orn-bd"/>
</dbReference>
<comment type="catalytic activity">
    <reaction evidence="1 8">
        <text>2-(N(omega)-L-arginino)succinate = fumarate + L-arginine</text>
        <dbReference type="Rhea" id="RHEA:24020"/>
        <dbReference type="ChEBI" id="CHEBI:29806"/>
        <dbReference type="ChEBI" id="CHEBI:32682"/>
        <dbReference type="ChEBI" id="CHEBI:57472"/>
        <dbReference type="EC" id="4.3.2.1"/>
    </reaction>
</comment>
<dbReference type="NCBIfam" id="NF001986">
    <property type="entry name" value="PRK00779.1"/>
    <property type="match status" value="1"/>
</dbReference>
<dbReference type="EMBL" id="LN614827">
    <property type="protein sequence ID" value="CEG55627.1"/>
    <property type="molecule type" value="Genomic_DNA"/>
</dbReference>
<dbReference type="Gene3D" id="1.10.275.10">
    <property type="entry name" value="Fumarase/aspartase (N-terminal domain)"/>
    <property type="match status" value="1"/>
</dbReference>
<dbReference type="OrthoDB" id="9769623at2"/>
<keyword evidence="8" id="KW-0028">Amino-acid biosynthesis</keyword>
<dbReference type="GO" id="GO:0016597">
    <property type="term" value="F:amino acid binding"/>
    <property type="evidence" value="ECO:0007669"/>
    <property type="project" value="InterPro"/>
</dbReference>
<evidence type="ECO:0000259" key="11">
    <source>
        <dbReference type="Pfam" id="PF02729"/>
    </source>
</evidence>
<reference evidence="14" key="1">
    <citation type="submission" date="2014-09" db="EMBL/GenBank/DDBJ databases">
        <authorList>
            <person name="Gomez-Valero L."/>
        </authorList>
    </citation>
    <scope>NUCLEOTIDE SEQUENCE [LARGE SCALE GENOMIC DNA]</scope>
    <source>
        <strain evidence="14">ATCC700992</strain>
    </source>
</reference>
<evidence type="ECO:0000256" key="6">
    <source>
        <dbReference type="ARBA" id="ARBA00022679"/>
    </source>
</evidence>
<comment type="pathway">
    <text evidence="2 8">Amino-acid biosynthesis; L-arginine biosynthesis; L-arginine from L-ornithine and carbamoyl phosphate: step 3/3.</text>
</comment>
<dbReference type="InterPro" id="IPR000362">
    <property type="entry name" value="Fumarate_lyase_fam"/>
</dbReference>
<dbReference type="HOGENOM" id="CLU_375882_0_0_6"/>
<dbReference type="Gene3D" id="3.40.50.1370">
    <property type="entry name" value="Aspartate/ornithine carbamoyltransferase"/>
    <property type="match status" value="2"/>
</dbReference>
<dbReference type="FunFam" id="1.20.200.10:FF:000002">
    <property type="entry name" value="Argininosuccinate lyase"/>
    <property type="match status" value="1"/>
</dbReference>
<dbReference type="PRINTS" id="PR00149">
    <property type="entry name" value="FUMRATELYASE"/>
</dbReference>
<dbReference type="InterPro" id="IPR009049">
    <property type="entry name" value="Argininosuccinate_lyase"/>
</dbReference>
<dbReference type="Proteomes" id="UP000032430">
    <property type="component" value="Chromosome I"/>
</dbReference>
<dbReference type="HAMAP" id="MF_00006">
    <property type="entry name" value="Arg_succ_lyase"/>
    <property type="match status" value="1"/>
</dbReference>
<evidence type="ECO:0000259" key="12">
    <source>
        <dbReference type="Pfam" id="PF14698"/>
    </source>
</evidence>
<feature type="domain" description="Aspartate/ornithine carbamoyltransferase Asp/Orn-binding" evidence="9">
    <location>
        <begin position="587"/>
        <end position="734"/>
    </location>
</feature>
<keyword evidence="8 13" id="KW-0456">Lyase</keyword>
<dbReference type="InterPro" id="IPR024083">
    <property type="entry name" value="Fumarase/histidase_N"/>
</dbReference>
<dbReference type="FunFam" id="1.10.275.10:FF:000002">
    <property type="entry name" value="Argininosuccinate lyase"/>
    <property type="match status" value="1"/>
</dbReference>
<dbReference type="Gene3D" id="1.20.200.10">
    <property type="entry name" value="Fumarase/aspartase (Central domain)"/>
    <property type="match status" value="1"/>
</dbReference>
<dbReference type="GO" id="GO:0004585">
    <property type="term" value="F:ornithine carbamoyltransferase activity"/>
    <property type="evidence" value="ECO:0007669"/>
    <property type="project" value="UniProtKB-UniRule"/>
</dbReference>
<dbReference type="InterPro" id="IPR008948">
    <property type="entry name" value="L-Aspartase-like"/>
</dbReference>
<dbReference type="InterPro" id="IPR036901">
    <property type="entry name" value="Asp/Orn_carbamoylTrfase_sf"/>
</dbReference>
<dbReference type="EC" id="4.3.2.1" evidence="8"/>
<feature type="domain" description="Aspartate/ornithine carbamoyltransferase carbamoyl-P binding" evidence="11">
    <location>
        <begin position="445"/>
        <end position="580"/>
    </location>
</feature>
<keyword evidence="6" id="KW-0808">Transferase</keyword>
<comment type="catalytic activity">
    <reaction evidence="7">
        <text>carbamoyl phosphate + L-ornithine = L-citrulline + phosphate + H(+)</text>
        <dbReference type="Rhea" id="RHEA:19513"/>
        <dbReference type="ChEBI" id="CHEBI:15378"/>
        <dbReference type="ChEBI" id="CHEBI:43474"/>
        <dbReference type="ChEBI" id="CHEBI:46911"/>
        <dbReference type="ChEBI" id="CHEBI:57743"/>
        <dbReference type="ChEBI" id="CHEBI:58228"/>
        <dbReference type="EC" id="2.1.3.3"/>
    </reaction>
</comment>
<dbReference type="CDD" id="cd01359">
    <property type="entry name" value="Argininosuccinate_lyase"/>
    <property type="match status" value="1"/>
</dbReference>
<evidence type="ECO:0000313" key="14">
    <source>
        <dbReference type="Proteomes" id="UP000032430"/>
    </source>
</evidence>
<organism evidence="13 14">
    <name type="scientific">Legionella fallonii LLAP-10</name>
    <dbReference type="NCBI Taxonomy" id="1212491"/>
    <lineage>
        <taxon>Bacteria</taxon>
        <taxon>Pseudomonadati</taxon>
        <taxon>Pseudomonadota</taxon>
        <taxon>Gammaproteobacteria</taxon>
        <taxon>Legionellales</taxon>
        <taxon>Legionellaceae</taxon>
        <taxon>Legionella</taxon>
    </lineage>
</organism>
<evidence type="ECO:0000259" key="10">
    <source>
        <dbReference type="Pfam" id="PF00206"/>
    </source>
</evidence>
<dbReference type="PANTHER" id="PTHR43814:SF1">
    <property type="entry name" value="ARGININOSUCCINATE LYASE"/>
    <property type="match status" value="1"/>
</dbReference>
<evidence type="ECO:0000313" key="13">
    <source>
        <dbReference type="EMBL" id="CEG55627.1"/>
    </source>
</evidence>
<dbReference type="Pfam" id="PF00206">
    <property type="entry name" value="Lyase_1"/>
    <property type="match status" value="1"/>
</dbReference>
<accession>A0A098FZH7</accession>
<dbReference type="SUPFAM" id="SSF53671">
    <property type="entry name" value="Aspartate/ornithine carbamoyltransferase"/>
    <property type="match status" value="1"/>
</dbReference>
<comment type="similarity">
    <text evidence="3">In the N-terminal section; belongs to the lyase 1 family. Argininosuccinate lyase subfamily.</text>
</comment>
<feature type="domain" description="Fumarate lyase N-terminal" evidence="10">
    <location>
        <begin position="8"/>
        <end position="302"/>
    </location>
</feature>
<protein>
    <recommendedName>
        <fullName evidence="8">Argininosuccinate lyase</fullName>
        <shortName evidence="8">ASAL</shortName>
        <ecNumber evidence="8">4.3.2.1</ecNumber>
    </recommendedName>
    <alternativeName>
        <fullName evidence="8">Arginosuccinase</fullName>
    </alternativeName>
</protein>